<name>A0A841RCN8_9SPIO</name>
<protein>
    <recommendedName>
        <fullName evidence="4">Outer membrane protein beta-barrel domain-containing protein</fullName>
    </recommendedName>
</protein>
<proteinExistence type="predicted"/>
<sequence>MKNKLITTLIFLCLPLAFAAGEERKTTIGLHILGGGRYDDVRMCVGSPQGVKGGPIMEVYLDIRIPAGERGTLAVNIPVMRPILFGVAFQMMQFEPQVTYEYLFPTGSEKIDIVLGGGLGAVFHYGPDYNSAPEDRGESFFSAGPLFTASAGIVFHGRSGNWTPGVKAFYAPLFSSGYDNGHVLGGGVELHYGY</sequence>
<reference evidence="2 3" key="1">
    <citation type="submission" date="2020-08" db="EMBL/GenBank/DDBJ databases">
        <title>Genomic Encyclopedia of Type Strains, Phase IV (KMG-IV): sequencing the most valuable type-strain genomes for metagenomic binning, comparative biology and taxonomic classification.</title>
        <authorList>
            <person name="Goeker M."/>
        </authorList>
    </citation>
    <scope>NUCLEOTIDE SEQUENCE [LARGE SCALE GENOMIC DNA]</scope>
    <source>
        <strain evidence="2 3">DSM 2461</strain>
    </source>
</reference>
<accession>A0A841RCN8</accession>
<evidence type="ECO:0008006" key="4">
    <source>
        <dbReference type="Google" id="ProtNLM"/>
    </source>
</evidence>
<dbReference type="EMBL" id="JACHGJ010000007">
    <property type="protein sequence ID" value="MBB6481755.1"/>
    <property type="molecule type" value="Genomic_DNA"/>
</dbReference>
<dbReference type="RefSeq" id="WP_184747987.1">
    <property type="nucleotide sequence ID" value="NZ_JACHGJ010000007.1"/>
</dbReference>
<keyword evidence="1" id="KW-0732">Signal</keyword>
<evidence type="ECO:0000256" key="1">
    <source>
        <dbReference type="SAM" id="SignalP"/>
    </source>
</evidence>
<dbReference type="Proteomes" id="UP000587760">
    <property type="component" value="Unassembled WGS sequence"/>
</dbReference>
<comment type="caution">
    <text evidence="2">The sequence shown here is derived from an EMBL/GenBank/DDBJ whole genome shotgun (WGS) entry which is preliminary data.</text>
</comment>
<keyword evidence="3" id="KW-1185">Reference proteome</keyword>
<gene>
    <name evidence="2" type="ORF">HNR50_003435</name>
</gene>
<evidence type="ECO:0000313" key="2">
    <source>
        <dbReference type="EMBL" id="MBB6481755.1"/>
    </source>
</evidence>
<organism evidence="2 3">
    <name type="scientific">Spirochaeta isovalerica</name>
    <dbReference type="NCBI Taxonomy" id="150"/>
    <lineage>
        <taxon>Bacteria</taxon>
        <taxon>Pseudomonadati</taxon>
        <taxon>Spirochaetota</taxon>
        <taxon>Spirochaetia</taxon>
        <taxon>Spirochaetales</taxon>
        <taxon>Spirochaetaceae</taxon>
        <taxon>Spirochaeta</taxon>
    </lineage>
</organism>
<dbReference type="AlphaFoldDB" id="A0A841RCN8"/>
<feature type="chain" id="PRO_5033063662" description="Outer membrane protein beta-barrel domain-containing protein" evidence="1">
    <location>
        <begin position="20"/>
        <end position="194"/>
    </location>
</feature>
<feature type="signal peptide" evidence="1">
    <location>
        <begin position="1"/>
        <end position="19"/>
    </location>
</feature>
<evidence type="ECO:0000313" key="3">
    <source>
        <dbReference type="Proteomes" id="UP000587760"/>
    </source>
</evidence>